<dbReference type="AlphaFoldDB" id="A0A8D9HAR5"/>
<protein>
    <submittedName>
        <fullName evidence="1">Uncharacterized protein</fullName>
    </submittedName>
</protein>
<evidence type="ECO:0000313" key="2">
    <source>
        <dbReference type="Proteomes" id="UP000694005"/>
    </source>
</evidence>
<accession>A0A8D9HAR5</accession>
<name>A0A8D9HAR5_BRACM</name>
<dbReference type="Proteomes" id="UP000694005">
    <property type="component" value="Chromosome A02"/>
</dbReference>
<evidence type="ECO:0000313" key="1">
    <source>
        <dbReference type="EMBL" id="CAG7894501.1"/>
    </source>
</evidence>
<gene>
    <name evidence="1" type="ORF">BRAPAZ1V2_A02P34530.2</name>
</gene>
<dbReference type="Gramene" id="A02p34530.2_BraZ1">
    <property type="protein sequence ID" value="A02p34530.2_BraZ1.CDS.1"/>
    <property type="gene ID" value="A02g34530.2_BraZ1"/>
</dbReference>
<feature type="non-terminal residue" evidence="1">
    <location>
        <position position="50"/>
    </location>
</feature>
<sequence>MPRPTTRIKLEEGVTEVAMIAQQETEIAELARRSRSRFAIKEGEETRRWT</sequence>
<reference evidence="1 2" key="1">
    <citation type="submission" date="2021-07" db="EMBL/GenBank/DDBJ databases">
        <authorList>
            <consortium name="Genoscope - CEA"/>
            <person name="William W."/>
        </authorList>
    </citation>
    <scope>NUCLEOTIDE SEQUENCE [LARGE SCALE GENOMIC DNA]</scope>
</reference>
<proteinExistence type="predicted"/>
<dbReference type="EMBL" id="LS974618">
    <property type="protein sequence ID" value="CAG7894501.1"/>
    <property type="molecule type" value="Genomic_DNA"/>
</dbReference>
<organism evidence="1 2">
    <name type="scientific">Brassica campestris</name>
    <name type="common">Field mustard</name>
    <dbReference type="NCBI Taxonomy" id="3711"/>
    <lineage>
        <taxon>Eukaryota</taxon>
        <taxon>Viridiplantae</taxon>
        <taxon>Streptophyta</taxon>
        <taxon>Embryophyta</taxon>
        <taxon>Tracheophyta</taxon>
        <taxon>Spermatophyta</taxon>
        <taxon>Magnoliopsida</taxon>
        <taxon>eudicotyledons</taxon>
        <taxon>Gunneridae</taxon>
        <taxon>Pentapetalae</taxon>
        <taxon>rosids</taxon>
        <taxon>malvids</taxon>
        <taxon>Brassicales</taxon>
        <taxon>Brassicaceae</taxon>
        <taxon>Brassiceae</taxon>
        <taxon>Brassica</taxon>
    </lineage>
</organism>